<dbReference type="CDD" id="cd02440">
    <property type="entry name" value="AdoMet_MTases"/>
    <property type="match status" value="1"/>
</dbReference>
<evidence type="ECO:0000313" key="2">
    <source>
        <dbReference type="EMBL" id="NJP46488.1"/>
    </source>
</evidence>
<keyword evidence="2" id="KW-0489">Methyltransferase</keyword>
<dbReference type="PANTHER" id="PTHR34203:SF15">
    <property type="entry name" value="SLL1173 PROTEIN"/>
    <property type="match status" value="1"/>
</dbReference>
<dbReference type="GO" id="GO:0032259">
    <property type="term" value="P:methylation"/>
    <property type="evidence" value="ECO:0007669"/>
    <property type="project" value="UniProtKB-KW"/>
</dbReference>
<comment type="caution">
    <text evidence="2">The sequence shown here is derived from an EMBL/GenBank/DDBJ whole genome shotgun (WGS) entry which is preliminary data.</text>
</comment>
<organism evidence="2 3">
    <name type="scientific">Actinacidiphila epipremni</name>
    <dbReference type="NCBI Taxonomy" id="2053013"/>
    <lineage>
        <taxon>Bacteria</taxon>
        <taxon>Bacillati</taxon>
        <taxon>Actinomycetota</taxon>
        <taxon>Actinomycetes</taxon>
        <taxon>Kitasatosporales</taxon>
        <taxon>Streptomycetaceae</taxon>
        <taxon>Actinacidiphila</taxon>
    </lineage>
</organism>
<keyword evidence="2" id="KW-0808">Transferase</keyword>
<dbReference type="Gene3D" id="3.40.50.150">
    <property type="entry name" value="Vaccinia Virus protein VP39"/>
    <property type="match status" value="1"/>
</dbReference>
<feature type="domain" description="Methyltransferase FkbM" evidence="1">
    <location>
        <begin position="107"/>
        <end position="272"/>
    </location>
</feature>
<name>A0ABX0ZRC2_9ACTN</name>
<dbReference type="GO" id="GO:0008168">
    <property type="term" value="F:methyltransferase activity"/>
    <property type="evidence" value="ECO:0007669"/>
    <property type="project" value="UniProtKB-KW"/>
</dbReference>
<evidence type="ECO:0000313" key="3">
    <source>
        <dbReference type="Proteomes" id="UP000734511"/>
    </source>
</evidence>
<dbReference type="Proteomes" id="UP000734511">
    <property type="component" value="Unassembled WGS sequence"/>
</dbReference>
<sequence length="318" mass="34513">MDIRCGRTGRALALRRSTVIPAPLLRLLRCYVRYVPGPFGKPQLAEHLSDYLKHHPLAVTARTRDGSVYPVVTSDVIQRYQWLFGVWEPHLTAWMRSRLTPGDVVIDVGAHTGYFTLLASRLVGPTGSVIAIEPSPAFHSALKANLAANGCNNVRTINAAVSDTHRRMTFYLERATNLGGTTAVRPRSVTATFEADAAPLPTLLTASELAAARVIKVDAEGGEAGVVQGLAPVLGLLRHDAELVIEVSPGLLAKQNRSVDEVLAPLHRHGFQPHRLANDYAASSYPAALRRPASPARWHGPITEMSDLVFSRSTGHRP</sequence>
<dbReference type="InterPro" id="IPR029063">
    <property type="entry name" value="SAM-dependent_MTases_sf"/>
</dbReference>
<dbReference type="InterPro" id="IPR052514">
    <property type="entry name" value="SAM-dependent_MTase"/>
</dbReference>
<evidence type="ECO:0000259" key="1">
    <source>
        <dbReference type="Pfam" id="PF05050"/>
    </source>
</evidence>
<gene>
    <name evidence="2" type="ORF">HCN08_24210</name>
</gene>
<dbReference type="InterPro" id="IPR006342">
    <property type="entry name" value="FkbM_mtfrase"/>
</dbReference>
<proteinExistence type="predicted"/>
<accession>A0ABX0ZRC2</accession>
<dbReference type="Pfam" id="PF05050">
    <property type="entry name" value="Methyltransf_21"/>
    <property type="match status" value="1"/>
</dbReference>
<dbReference type="SUPFAM" id="SSF53335">
    <property type="entry name" value="S-adenosyl-L-methionine-dependent methyltransferases"/>
    <property type="match status" value="1"/>
</dbReference>
<protein>
    <submittedName>
        <fullName evidence="2">FkbM family methyltransferase</fullName>
    </submittedName>
</protein>
<keyword evidence="3" id="KW-1185">Reference proteome</keyword>
<dbReference type="PANTHER" id="PTHR34203">
    <property type="entry name" value="METHYLTRANSFERASE, FKBM FAMILY PROTEIN"/>
    <property type="match status" value="1"/>
</dbReference>
<dbReference type="EMBL" id="JAATEJ010000022">
    <property type="protein sequence ID" value="NJP46488.1"/>
    <property type="molecule type" value="Genomic_DNA"/>
</dbReference>
<dbReference type="NCBIfam" id="TIGR01444">
    <property type="entry name" value="fkbM_fam"/>
    <property type="match status" value="1"/>
</dbReference>
<reference evidence="2 3" key="1">
    <citation type="submission" date="2020-03" db="EMBL/GenBank/DDBJ databases">
        <title>WGS of actinomycetes isolated from Thailand.</title>
        <authorList>
            <person name="Thawai C."/>
        </authorList>
    </citation>
    <scope>NUCLEOTIDE SEQUENCE [LARGE SCALE GENOMIC DNA]</scope>
    <source>
        <strain evidence="2 3">PRB2-1</strain>
    </source>
</reference>